<dbReference type="EMBL" id="JABVXQ010000008">
    <property type="protein sequence ID" value="KAF6095063.1"/>
    <property type="molecule type" value="Genomic_DNA"/>
</dbReference>
<feature type="region of interest" description="Disordered" evidence="2">
    <location>
        <begin position="25"/>
        <end position="61"/>
    </location>
</feature>
<dbReference type="FunFam" id="3.30.70.1820:FF:000002">
    <property type="entry name" value="LINE-1 retrotransposable element ORF1 protein"/>
    <property type="match status" value="1"/>
</dbReference>
<dbReference type="Pfam" id="PF02994">
    <property type="entry name" value="Transposase_22"/>
    <property type="match status" value="1"/>
</dbReference>
<gene>
    <name evidence="4" type="ORF">HJG60_012049</name>
</gene>
<comment type="similarity">
    <text evidence="1">Belongs to the transposase 22 family.</text>
</comment>
<proteinExistence type="inferred from homology"/>
<dbReference type="PANTHER" id="PTHR11505">
    <property type="entry name" value="L1 TRANSPOSABLE ELEMENT-RELATED"/>
    <property type="match status" value="1"/>
</dbReference>
<name>A0A833ZLE8_9CHIR</name>
<evidence type="ECO:0000256" key="2">
    <source>
        <dbReference type="SAM" id="MobiDB-lite"/>
    </source>
</evidence>
<organism evidence="4 5">
    <name type="scientific">Phyllostomus discolor</name>
    <name type="common">pale spear-nosed bat</name>
    <dbReference type="NCBI Taxonomy" id="89673"/>
    <lineage>
        <taxon>Eukaryota</taxon>
        <taxon>Metazoa</taxon>
        <taxon>Chordata</taxon>
        <taxon>Craniata</taxon>
        <taxon>Vertebrata</taxon>
        <taxon>Euteleostomi</taxon>
        <taxon>Mammalia</taxon>
        <taxon>Eutheria</taxon>
        <taxon>Laurasiatheria</taxon>
        <taxon>Chiroptera</taxon>
        <taxon>Yangochiroptera</taxon>
        <taxon>Phyllostomidae</taxon>
        <taxon>Phyllostominae</taxon>
        <taxon>Phyllostomus</taxon>
    </lineage>
</organism>
<evidence type="ECO:0000313" key="4">
    <source>
        <dbReference type="EMBL" id="KAF6095063.1"/>
    </source>
</evidence>
<dbReference type="InterPro" id="IPR043636">
    <property type="entry name" value="L1_RRM_dom"/>
</dbReference>
<feature type="domain" description="L1 transposable element RRM" evidence="3">
    <location>
        <begin position="77"/>
        <end position="149"/>
    </location>
</feature>
<evidence type="ECO:0000313" key="5">
    <source>
        <dbReference type="Proteomes" id="UP000664940"/>
    </source>
</evidence>
<evidence type="ECO:0000256" key="1">
    <source>
        <dbReference type="ARBA" id="ARBA00061640"/>
    </source>
</evidence>
<dbReference type="AlphaFoldDB" id="A0A833ZLE8"/>
<evidence type="ECO:0000259" key="3">
    <source>
        <dbReference type="Pfam" id="PF02994"/>
    </source>
</evidence>
<reference evidence="4 5" key="1">
    <citation type="journal article" date="2020" name="Nature">
        <title>Six reference-quality genomes reveal evolution of bat adaptations.</title>
        <authorList>
            <person name="Jebb D."/>
            <person name="Huang Z."/>
            <person name="Pippel M."/>
            <person name="Hughes G.M."/>
            <person name="Lavrichenko K."/>
            <person name="Devanna P."/>
            <person name="Winkler S."/>
            <person name="Jermiin L.S."/>
            <person name="Skirmuntt E.C."/>
            <person name="Katzourakis A."/>
            <person name="Burkitt-Gray L."/>
            <person name="Ray D.A."/>
            <person name="Sullivan K.A.M."/>
            <person name="Roscito J.G."/>
            <person name="Kirilenko B.M."/>
            <person name="Davalos L.M."/>
            <person name="Corthals A.P."/>
            <person name="Power M.L."/>
            <person name="Jones G."/>
            <person name="Ransome R.D."/>
            <person name="Dechmann D.K.N."/>
            <person name="Locatelli A.G."/>
            <person name="Puechmaille S.J."/>
            <person name="Fedrigo O."/>
            <person name="Jarvis E.D."/>
            <person name="Hiller M."/>
            <person name="Vernes S.C."/>
            <person name="Myers E.W."/>
            <person name="Teeling E.C."/>
        </authorList>
    </citation>
    <scope>NUCLEOTIDE SEQUENCE [LARGE SCALE GENOMIC DNA]</scope>
    <source>
        <strain evidence="4">Bat1K_MPI-CBG_1</strain>
    </source>
</reference>
<feature type="compositionally biased region" description="Basic and acidic residues" evidence="2">
    <location>
        <begin position="44"/>
        <end position="61"/>
    </location>
</feature>
<comment type="caution">
    <text evidence="4">The sequence shown here is derived from an EMBL/GenBank/DDBJ whole genome shotgun (WGS) entry which is preliminary data.</text>
</comment>
<accession>A0A833ZLE8</accession>
<protein>
    <recommendedName>
        <fullName evidence="3">L1 transposable element RRM domain-containing protein</fullName>
    </recommendedName>
</protein>
<dbReference type="Proteomes" id="UP000664940">
    <property type="component" value="Unassembled WGS sequence"/>
</dbReference>
<sequence>MLTELAEFGHKLEKMKAMLSEIKKSVQGTDSDGKETGIQINGVDQKEGRNIQPEQKQEFKKNEERLRNLQDIFKCSNIQIIGVPEGEEEEQQIENLFEQIMKENFSSLAKGIDFQEIQEAQKVPKKLDPKRNTPRHIIITLPKIKNKKQQEKRRQLPTKEFP</sequence>
<dbReference type="Gene3D" id="3.30.70.1820">
    <property type="entry name" value="L1 transposable element, RRM domain"/>
    <property type="match status" value="1"/>
</dbReference>
<dbReference type="InterPro" id="IPR004244">
    <property type="entry name" value="Transposase_22"/>
</dbReference>
<feature type="region of interest" description="Disordered" evidence="2">
    <location>
        <begin position="123"/>
        <end position="162"/>
    </location>
</feature>